<evidence type="ECO:0000313" key="4">
    <source>
        <dbReference type="Proteomes" id="UP000011612"/>
    </source>
</evidence>
<dbReference type="PROSITE" id="PS51318">
    <property type="entry name" value="TAT"/>
    <property type="match status" value="1"/>
</dbReference>
<dbReference type="Pfam" id="PF13229">
    <property type="entry name" value="Beta_helix"/>
    <property type="match status" value="1"/>
</dbReference>
<sequence length="621" mass="65704">MHPSDDDGRRLEAASGGRPTGLSRRAYLKLMAATGVAAASGAPLSGDNPLNLTHEATVYWSGPEAGKPSSAPAGTWYFATDTNRLFVSTGGRWHWLSISTPALQTERLPGIADRVVSTTDGLESAINDLSSGETIVLAPGTYRTSKWLRIDRDDVTIRGAGPRATLVKPANGANVGGFHVGARRRVNNVRIRGIGFHGNHSRMDDEVKRCHAFLVDDAQTVSIEDCYATKTHPYHEHDAGGSGFCVRESASNVSLVGNRTHDIGDRGIQVAGRDIVVARNQFTDGFDRCISLEVRHPDGRKRFAESVSVVNNLGRDNSDGSLVGASQGPTDEPGPGNVAIVGNVAAGTHRRTVYLGVEARMENVAIVGNVGRQATFDERRSGIYVAGHVSNLTVTGNTLSDYSLHGIELVGNGSGVVCANNTVARPRRAGIVVDVEDAVVTGNRVSRPRRDGIAVESTDVSLLGNAVNNPRAVGIHISEAAKRVSAIGNRIRNASQAVSVDGKECVVAGTVAPDGILAEGPDADQNILFGNLIRSRAVRGQETTVVGGGERHAVTVDGGEAVVAFERRYQRKPTLSVHSDDPILWSADWVRDDGDYVGVGLSVVDSNQTPVSTAATVKVHT</sequence>
<dbReference type="InterPro" id="IPR006311">
    <property type="entry name" value="TAT_signal"/>
</dbReference>
<dbReference type="STRING" id="1230453.C453_09333"/>
<dbReference type="SMART" id="SM00710">
    <property type="entry name" value="PbH1"/>
    <property type="match status" value="9"/>
</dbReference>
<dbReference type="Gene3D" id="2.160.20.10">
    <property type="entry name" value="Single-stranded right-handed beta-helix, Pectin lyase-like"/>
    <property type="match status" value="2"/>
</dbReference>
<keyword evidence="4" id="KW-1185">Reference proteome</keyword>
<dbReference type="SUPFAM" id="SSF51126">
    <property type="entry name" value="Pectin lyase-like"/>
    <property type="match status" value="2"/>
</dbReference>
<dbReference type="PANTHER" id="PTHR22990">
    <property type="entry name" value="F-BOX ONLY PROTEIN"/>
    <property type="match status" value="1"/>
</dbReference>
<dbReference type="Proteomes" id="UP000011612">
    <property type="component" value="Unassembled WGS sequence"/>
</dbReference>
<evidence type="ECO:0000313" key="3">
    <source>
        <dbReference type="EMBL" id="ELZ86008.1"/>
    </source>
</evidence>
<protein>
    <recommendedName>
        <fullName evidence="2">Right handed beta helix domain-containing protein</fullName>
    </recommendedName>
</protein>
<dbReference type="EMBL" id="AOLK01000015">
    <property type="protein sequence ID" value="ELZ86008.1"/>
    <property type="molecule type" value="Genomic_DNA"/>
</dbReference>
<dbReference type="InterPro" id="IPR012334">
    <property type="entry name" value="Pectin_lyas_fold"/>
</dbReference>
<dbReference type="AlphaFoldDB" id="M0HQL1"/>
<name>M0HQL1_HALEO</name>
<dbReference type="RefSeq" id="WP_008324061.1">
    <property type="nucleotide sequence ID" value="NZ_AOLK01000015.1"/>
</dbReference>
<dbReference type="InterPro" id="IPR011050">
    <property type="entry name" value="Pectin_lyase_fold/virulence"/>
</dbReference>
<accession>M0HQL1</accession>
<dbReference type="PANTHER" id="PTHR22990:SF15">
    <property type="entry name" value="F-BOX ONLY PROTEIN 10"/>
    <property type="match status" value="1"/>
</dbReference>
<proteinExistence type="predicted"/>
<dbReference type="OrthoDB" id="247291at2157"/>
<dbReference type="InterPro" id="IPR051550">
    <property type="entry name" value="SCF-Subunits/Alg-Epimerases"/>
</dbReference>
<gene>
    <name evidence="3" type="ORF">C453_09333</name>
</gene>
<evidence type="ECO:0000256" key="1">
    <source>
        <dbReference type="ARBA" id="ARBA00022737"/>
    </source>
</evidence>
<comment type="caution">
    <text evidence="3">The sequence shown here is derived from an EMBL/GenBank/DDBJ whole genome shotgun (WGS) entry which is preliminary data.</text>
</comment>
<reference evidence="3 4" key="1">
    <citation type="journal article" date="2014" name="PLoS Genet.">
        <title>Phylogenetically driven sequencing of extremely halophilic archaea reveals strategies for static and dynamic osmo-response.</title>
        <authorList>
            <person name="Becker E.A."/>
            <person name="Seitzer P.M."/>
            <person name="Tritt A."/>
            <person name="Larsen D."/>
            <person name="Krusor M."/>
            <person name="Yao A.I."/>
            <person name="Wu D."/>
            <person name="Madern D."/>
            <person name="Eisen J.A."/>
            <person name="Darling A.E."/>
            <person name="Facciotti M.T."/>
        </authorList>
    </citation>
    <scope>NUCLEOTIDE SEQUENCE [LARGE SCALE GENOMIC DNA]</scope>
    <source>
        <strain evidence="3 4">ATCC BAA-1513</strain>
    </source>
</reference>
<evidence type="ECO:0000259" key="2">
    <source>
        <dbReference type="Pfam" id="PF13229"/>
    </source>
</evidence>
<feature type="domain" description="Right handed beta helix" evidence="2">
    <location>
        <begin position="339"/>
        <end position="491"/>
    </location>
</feature>
<dbReference type="PATRIC" id="fig|1230453.4.peg.1831"/>
<organism evidence="3 4">
    <name type="scientific">Haloferax elongans ATCC BAA-1513</name>
    <dbReference type="NCBI Taxonomy" id="1230453"/>
    <lineage>
        <taxon>Archaea</taxon>
        <taxon>Methanobacteriati</taxon>
        <taxon>Methanobacteriota</taxon>
        <taxon>Stenosarchaea group</taxon>
        <taxon>Halobacteria</taxon>
        <taxon>Halobacteriales</taxon>
        <taxon>Haloferacaceae</taxon>
        <taxon>Haloferax</taxon>
    </lineage>
</organism>
<dbReference type="InterPro" id="IPR006626">
    <property type="entry name" value="PbH1"/>
</dbReference>
<keyword evidence="1" id="KW-0677">Repeat</keyword>
<dbReference type="InterPro" id="IPR039448">
    <property type="entry name" value="Beta_helix"/>
</dbReference>